<dbReference type="PANTHER" id="PTHR46512:SF11">
    <property type="entry name" value="PEPTIDYLPROLYL ISOMERASE"/>
    <property type="match status" value="1"/>
</dbReference>
<dbReference type="Gene3D" id="1.25.40.10">
    <property type="entry name" value="Tetratricopeptide repeat domain"/>
    <property type="match status" value="1"/>
</dbReference>
<keyword evidence="3" id="KW-0697">Rotamase</keyword>
<name>A0A2P5EXW9_TREOI</name>
<gene>
    <name evidence="6" type="ORF">TorRG33x02_138490</name>
</gene>
<dbReference type="Proteomes" id="UP000237000">
    <property type="component" value="Unassembled WGS sequence"/>
</dbReference>
<comment type="catalytic activity">
    <reaction evidence="3">
        <text>[protein]-peptidylproline (omega=180) = [protein]-peptidylproline (omega=0)</text>
        <dbReference type="Rhea" id="RHEA:16237"/>
        <dbReference type="Rhea" id="RHEA-COMP:10747"/>
        <dbReference type="Rhea" id="RHEA-COMP:10748"/>
        <dbReference type="ChEBI" id="CHEBI:83833"/>
        <dbReference type="ChEBI" id="CHEBI:83834"/>
        <dbReference type="EC" id="5.2.1.8"/>
    </reaction>
</comment>
<keyword evidence="7" id="KW-1185">Reference proteome</keyword>
<sequence length="456" mass="51250">MEASLSEPRFDSEKEIGNQGLRKQILVQGNSWQTPSQGDEVEGDVIKGWEEGVAKMKKGERAIFTIPPNLAYGEVGSPPLIPPNATLIFDIEMISWSIIRDVTGDGGILKKITKEGDGWATPRDGDEVLVKYEMKLENGSVISKSEGDEFYINDDYVCPAISRAVKTMRRGEKAELAVKFSYGFREIITGTTDMYGDVPLPASTMTIQLELVSWKSVVDITGDKKVVKKIIKAGEGFDHPNEGSLVKVIYVGKNEDGSAFERKGSEEEPHAFFCLEEQINEGLDRAIMTMKKGEQARVTIDAEYLSSFDVSRMVSQCSVVHYEVQLTDFTKAAKYVEFDHSFTDNEKCLAEALRLSCHLNNAACKLKMEECLDASRLCTKVLEADPFNIKALYRRSQAYLRISELEKAKADIERALRIDPNNRDVKLVHKELKEKQREYVKYQSEIFSTMLAKMAT</sequence>
<evidence type="ECO:0000256" key="2">
    <source>
        <dbReference type="ARBA" id="ARBA00022803"/>
    </source>
</evidence>
<comment type="caution">
    <text evidence="6">The sequence shown here is derived from an EMBL/GenBank/DDBJ whole genome shotgun (WGS) entry which is preliminary data.</text>
</comment>
<dbReference type="STRING" id="63057.A0A2P5EXW9"/>
<dbReference type="AlphaFoldDB" id="A0A2P5EXW9"/>
<dbReference type="Pfam" id="PF00254">
    <property type="entry name" value="FKBP_C"/>
    <property type="match status" value="3"/>
</dbReference>
<dbReference type="EMBL" id="JXTC01000084">
    <property type="protein sequence ID" value="PON90380.1"/>
    <property type="molecule type" value="Genomic_DNA"/>
</dbReference>
<dbReference type="SMART" id="SM00028">
    <property type="entry name" value="TPR"/>
    <property type="match status" value="2"/>
</dbReference>
<dbReference type="SUPFAM" id="SSF54534">
    <property type="entry name" value="FKBP-like"/>
    <property type="match status" value="3"/>
</dbReference>
<dbReference type="InterPro" id="IPR011990">
    <property type="entry name" value="TPR-like_helical_dom_sf"/>
</dbReference>
<dbReference type="InParanoid" id="A0A2P5EXW9"/>
<protein>
    <recommendedName>
        <fullName evidence="3">peptidylprolyl isomerase</fullName>
        <ecNumber evidence="3">5.2.1.8</ecNumber>
    </recommendedName>
</protein>
<evidence type="ECO:0000256" key="1">
    <source>
        <dbReference type="ARBA" id="ARBA00022737"/>
    </source>
</evidence>
<keyword evidence="2 4" id="KW-0802">TPR repeat</keyword>
<dbReference type="GO" id="GO:0003755">
    <property type="term" value="F:peptidyl-prolyl cis-trans isomerase activity"/>
    <property type="evidence" value="ECO:0007669"/>
    <property type="project" value="UniProtKB-KW"/>
</dbReference>
<dbReference type="OrthoDB" id="1902587at2759"/>
<feature type="domain" description="PPIase FKBP-type" evidence="5">
    <location>
        <begin position="125"/>
        <end position="215"/>
    </location>
</feature>
<dbReference type="InterPro" id="IPR050754">
    <property type="entry name" value="FKBP4/5/8-like"/>
</dbReference>
<evidence type="ECO:0000313" key="7">
    <source>
        <dbReference type="Proteomes" id="UP000237000"/>
    </source>
</evidence>
<evidence type="ECO:0000313" key="6">
    <source>
        <dbReference type="EMBL" id="PON90380.1"/>
    </source>
</evidence>
<dbReference type="PROSITE" id="PS50005">
    <property type="entry name" value="TPR"/>
    <property type="match status" value="1"/>
</dbReference>
<feature type="repeat" description="TPR" evidence="4">
    <location>
        <begin position="389"/>
        <end position="422"/>
    </location>
</feature>
<dbReference type="PROSITE" id="PS50059">
    <property type="entry name" value="FKBP_PPIASE"/>
    <property type="match status" value="3"/>
</dbReference>
<proteinExistence type="predicted"/>
<evidence type="ECO:0000256" key="3">
    <source>
        <dbReference type="PROSITE-ProRule" id="PRU00277"/>
    </source>
</evidence>
<dbReference type="InterPro" id="IPR001179">
    <property type="entry name" value="PPIase_FKBP_dom"/>
</dbReference>
<evidence type="ECO:0000259" key="5">
    <source>
        <dbReference type="PROSITE" id="PS50059"/>
    </source>
</evidence>
<evidence type="ECO:0000256" key="4">
    <source>
        <dbReference type="PROSITE-ProRule" id="PRU00339"/>
    </source>
</evidence>
<dbReference type="InterPro" id="IPR046357">
    <property type="entry name" value="PPIase_dom_sf"/>
</dbReference>
<dbReference type="SUPFAM" id="SSF48452">
    <property type="entry name" value="TPR-like"/>
    <property type="match status" value="1"/>
</dbReference>
<reference evidence="7" key="1">
    <citation type="submission" date="2016-06" db="EMBL/GenBank/DDBJ databases">
        <title>Parallel loss of symbiosis genes in relatives of nitrogen-fixing non-legume Parasponia.</title>
        <authorList>
            <person name="Van Velzen R."/>
            <person name="Holmer R."/>
            <person name="Bu F."/>
            <person name="Rutten L."/>
            <person name="Van Zeijl A."/>
            <person name="Liu W."/>
            <person name="Santuari L."/>
            <person name="Cao Q."/>
            <person name="Sharma T."/>
            <person name="Shen D."/>
            <person name="Roswanjaya Y."/>
            <person name="Wardhani T."/>
            <person name="Kalhor M.S."/>
            <person name="Jansen J."/>
            <person name="Van den Hoogen J."/>
            <person name="Gungor B."/>
            <person name="Hartog M."/>
            <person name="Hontelez J."/>
            <person name="Verver J."/>
            <person name="Yang W.-C."/>
            <person name="Schijlen E."/>
            <person name="Repin R."/>
            <person name="Schilthuizen M."/>
            <person name="Schranz E."/>
            <person name="Heidstra R."/>
            <person name="Miyata K."/>
            <person name="Fedorova E."/>
            <person name="Kohlen W."/>
            <person name="Bisseling T."/>
            <person name="Smit S."/>
            <person name="Geurts R."/>
        </authorList>
    </citation>
    <scope>NUCLEOTIDE SEQUENCE [LARGE SCALE GENOMIC DNA]</scope>
    <source>
        <strain evidence="7">cv. RG33-2</strain>
    </source>
</reference>
<feature type="domain" description="PPIase FKBP-type" evidence="5">
    <location>
        <begin position="1"/>
        <end position="97"/>
    </location>
</feature>
<dbReference type="PANTHER" id="PTHR46512">
    <property type="entry name" value="PEPTIDYLPROLYL ISOMERASE"/>
    <property type="match status" value="1"/>
</dbReference>
<dbReference type="PROSITE" id="PS50293">
    <property type="entry name" value="TPR_REGION"/>
    <property type="match status" value="1"/>
</dbReference>
<dbReference type="Gene3D" id="3.10.50.40">
    <property type="match status" value="3"/>
</dbReference>
<dbReference type="InterPro" id="IPR019734">
    <property type="entry name" value="TPR_rpt"/>
</dbReference>
<keyword evidence="1" id="KW-0677">Repeat</keyword>
<dbReference type="EC" id="5.2.1.8" evidence="3"/>
<organism evidence="6 7">
    <name type="scientific">Trema orientale</name>
    <name type="common">Charcoal tree</name>
    <name type="synonym">Celtis orientalis</name>
    <dbReference type="NCBI Taxonomy" id="63057"/>
    <lineage>
        <taxon>Eukaryota</taxon>
        <taxon>Viridiplantae</taxon>
        <taxon>Streptophyta</taxon>
        <taxon>Embryophyta</taxon>
        <taxon>Tracheophyta</taxon>
        <taxon>Spermatophyta</taxon>
        <taxon>Magnoliopsida</taxon>
        <taxon>eudicotyledons</taxon>
        <taxon>Gunneridae</taxon>
        <taxon>Pentapetalae</taxon>
        <taxon>rosids</taxon>
        <taxon>fabids</taxon>
        <taxon>Rosales</taxon>
        <taxon>Cannabaceae</taxon>
        <taxon>Trema</taxon>
    </lineage>
</organism>
<keyword evidence="3 6" id="KW-0413">Isomerase</keyword>
<accession>A0A2P5EXW9</accession>
<feature type="domain" description="PPIase FKBP-type" evidence="5">
    <location>
        <begin position="243"/>
        <end position="330"/>
    </location>
</feature>